<dbReference type="RefSeq" id="WP_406855141.1">
    <property type="nucleotide sequence ID" value="NZ_CP157484.1"/>
</dbReference>
<protein>
    <submittedName>
        <fullName evidence="13">Serine hydrolase</fullName>
    </submittedName>
</protein>
<gene>
    <name evidence="13" type="ORF">ABEG18_21760</name>
</gene>
<proteinExistence type="inferred from homology"/>
<keyword evidence="3 13" id="KW-0378">Hydrolase</keyword>
<feature type="signal peptide" evidence="11">
    <location>
        <begin position="1"/>
        <end position="27"/>
    </location>
</feature>
<evidence type="ECO:0000256" key="7">
    <source>
        <dbReference type="PIRSR" id="PIRSR618044-1"/>
    </source>
</evidence>
<keyword evidence="2 11" id="KW-0732">Signal</keyword>
<keyword evidence="5" id="KW-0573">Peptidoglycan synthesis</keyword>
<dbReference type="InterPro" id="IPR018044">
    <property type="entry name" value="Peptidase_S11"/>
</dbReference>
<evidence type="ECO:0000256" key="8">
    <source>
        <dbReference type="PIRSR" id="PIRSR618044-2"/>
    </source>
</evidence>
<organism evidence="13">
    <name type="scientific">Alsobacter sp. KACC 23698</name>
    <dbReference type="NCBI Taxonomy" id="3149229"/>
    <lineage>
        <taxon>Bacteria</taxon>
        <taxon>Pseudomonadati</taxon>
        <taxon>Pseudomonadota</taxon>
        <taxon>Alphaproteobacteria</taxon>
        <taxon>Hyphomicrobiales</taxon>
        <taxon>Alsobacteraceae</taxon>
        <taxon>Alsobacter</taxon>
    </lineage>
</organism>
<feature type="compositionally biased region" description="Low complexity" evidence="10">
    <location>
        <begin position="395"/>
        <end position="409"/>
    </location>
</feature>
<dbReference type="EMBL" id="CP157484">
    <property type="protein sequence ID" value="XBO38303.1"/>
    <property type="molecule type" value="Genomic_DNA"/>
</dbReference>
<evidence type="ECO:0000256" key="6">
    <source>
        <dbReference type="ARBA" id="ARBA00023316"/>
    </source>
</evidence>
<evidence type="ECO:0000256" key="4">
    <source>
        <dbReference type="ARBA" id="ARBA00022960"/>
    </source>
</evidence>
<feature type="active site" description="Acyl-ester intermediate" evidence="7">
    <location>
        <position position="55"/>
    </location>
</feature>
<feature type="domain" description="Peptidase S11 D-alanyl-D-alanine carboxypeptidase A N-terminal" evidence="12">
    <location>
        <begin position="25"/>
        <end position="247"/>
    </location>
</feature>
<evidence type="ECO:0000256" key="1">
    <source>
        <dbReference type="ARBA" id="ARBA00007164"/>
    </source>
</evidence>
<evidence type="ECO:0000256" key="10">
    <source>
        <dbReference type="SAM" id="MobiDB-lite"/>
    </source>
</evidence>
<dbReference type="Gene3D" id="3.40.710.10">
    <property type="entry name" value="DD-peptidase/beta-lactamase superfamily"/>
    <property type="match status" value="1"/>
</dbReference>
<feature type="region of interest" description="Disordered" evidence="10">
    <location>
        <begin position="395"/>
        <end position="426"/>
    </location>
</feature>
<dbReference type="AlphaFoldDB" id="A0AAU7JDB7"/>
<dbReference type="Pfam" id="PF00768">
    <property type="entry name" value="Peptidase_S11"/>
    <property type="match status" value="1"/>
</dbReference>
<comment type="similarity">
    <text evidence="1 9">Belongs to the peptidase S11 family.</text>
</comment>
<dbReference type="InterPro" id="IPR012338">
    <property type="entry name" value="Beta-lactam/transpept-like"/>
</dbReference>
<feature type="compositionally biased region" description="Low complexity" evidence="10">
    <location>
        <begin position="532"/>
        <end position="557"/>
    </location>
</feature>
<dbReference type="PANTHER" id="PTHR21581">
    <property type="entry name" value="D-ALANYL-D-ALANINE CARBOXYPEPTIDASE"/>
    <property type="match status" value="1"/>
</dbReference>
<dbReference type="PANTHER" id="PTHR21581:SF6">
    <property type="entry name" value="TRAFFICKING PROTEIN PARTICLE COMPLEX SUBUNIT 12"/>
    <property type="match status" value="1"/>
</dbReference>
<evidence type="ECO:0000256" key="2">
    <source>
        <dbReference type="ARBA" id="ARBA00022729"/>
    </source>
</evidence>
<dbReference type="GO" id="GO:0006508">
    <property type="term" value="P:proteolysis"/>
    <property type="evidence" value="ECO:0007669"/>
    <property type="project" value="InterPro"/>
</dbReference>
<dbReference type="SUPFAM" id="SSF56601">
    <property type="entry name" value="beta-lactamase/transpeptidase-like"/>
    <property type="match status" value="1"/>
</dbReference>
<dbReference type="InterPro" id="IPR001967">
    <property type="entry name" value="Peptidase_S11_N"/>
</dbReference>
<feature type="chain" id="PRO_5043750409" evidence="11">
    <location>
        <begin position="28"/>
        <end position="557"/>
    </location>
</feature>
<feature type="active site" description="Proton acceptor" evidence="7">
    <location>
        <position position="58"/>
    </location>
</feature>
<feature type="region of interest" description="Disordered" evidence="10">
    <location>
        <begin position="441"/>
        <end position="557"/>
    </location>
</feature>
<evidence type="ECO:0000256" key="3">
    <source>
        <dbReference type="ARBA" id="ARBA00022801"/>
    </source>
</evidence>
<keyword evidence="4" id="KW-0133">Cell shape</keyword>
<dbReference type="PRINTS" id="PR00725">
    <property type="entry name" value="DADACBPTASE1"/>
</dbReference>
<dbReference type="GO" id="GO:0008360">
    <property type="term" value="P:regulation of cell shape"/>
    <property type="evidence" value="ECO:0007669"/>
    <property type="project" value="UniProtKB-KW"/>
</dbReference>
<reference evidence="13" key="1">
    <citation type="submission" date="2024-05" db="EMBL/GenBank/DDBJ databases">
        <authorList>
            <person name="Kim S."/>
            <person name="Heo J."/>
            <person name="Choi H."/>
            <person name="Choi Y."/>
            <person name="Kwon S.-W."/>
            <person name="Kim Y."/>
        </authorList>
    </citation>
    <scope>NUCLEOTIDE SEQUENCE</scope>
    <source>
        <strain evidence="13">KACC 23698</strain>
    </source>
</reference>
<feature type="binding site" evidence="8">
    <location>
        <position position="217"/>
    </location>
    <ligand>
        <name>substrate</name>
    </ligand>
</feature>
<keyword evidence="6" id="KW-0961">Cell wall biogenesis/degradation</keyword>
<feature type="region of interest" description="Disordered" evidence="10">
    <location>
        <begin position="303"/>
        <end position="329"/>
    </location>
</feature>
<dbReference type="GO" id="GO:0071555">
    <property type="term" value="P:cell wall organization"/>
    <property type="evidence" value="ECO:0007669"/>
    <property type="project" value="UniProtKB-KW"/>
</dbReference>
<evidence type="ECO:0000313" key="13">
    <source>
        <dbReference type="EMBL" id="XBO38303.1"/>
    </source>
</evidence>
<sequence>MTRVTRCVSVAGLSAAAFLGWTAVSLAAAPYVVADVNTGRVLFSEDATMPWYPASVTKLMTVYVTLKKMREGRISLDTAIPISRRATAVPPSKSGARPGQEITLENAMKILLVKSANDMAVVIAEGVGGTVEDFAEMMNREAANLGMRESHFVNPNGLFAEGQQTSARDMAVLARALLLEFPEYSSFFNIGAVKLGNRVLKNTNGLVGRYPGIEGMKTGFICPSGFNLVAVASRNGQRLVAVVMGASSGTDRTLKAAQFLDKGFSGSYGGLLGLGGGTLQSLPASSVATPPNMREDICVHRKGAPASEEEAEPQTSVSLPGGNDDGRTAPLAAAAVSTPSSVSGSGPRSLGPRMAFDPIPVYFGRSEKSASAPVAANAAFTPVMVARKPVEKAPRTAAAKAGAPKTATAYTGETGDAPASPIKTNPANVAPLKASAATSIGHGAKGRDAVKHGAIQRRAPQTAARAEPKAADLNDQAEPSKALTTQGKAAAAPMPQSAATLKVHIRGKRTGAKAEASGAHKTATFEPGKRGGAAAKPPVKPPVKAASTKPKKAATPD</sequence>
<dbReference type="GO" id="GO:0009252">
    <property type="term" value="P:peptidoglycan biosynthetic process"/>
    <property type="evidence" value="ECO:0007669"/>
    <property type="project" value="UniProtKB-KW"/>
</dbReference>
<name>A0AAU7JDB7_9HYPH</name>
<feature type="compositionally biased region" description="Low complexity" evidence="10">
    <location>
        <begin position="489"/>
        <end position="499"/>
    </location>
</feature>
<evidence type="ECO:0000256" key="11">
    <source>
        <dbReference type="SAM" id="SignalP"/>
    </source>
</evidence>
<dbReference type="GO" id="GO:0009002">
    <property type="term" value="F:serine-type D-Ala-D-Ala carboxypeptidase activity"/>
    <property type="evidence" value="ECO:0007669"/>
    <property type="project" value="InterPro"/>
</dbReference>
<evidence type="ECO:0000259" key="12">
    <source>
        <dbReference type="Pfam" id="PF00768"/>
    </source>
</evidence>
<evidence type="ECO:0000256" key="5">
    <source>
        <dbReference type="ARBA" id="ARBA00022984"/>
    </source>
</evidence>
<accession>A0AAU7JDB7</accession>
<feature type="active site" evidence="7">
    <location>
        <position position="115"/>
    </location>
</feature>
<evidence type="ECO:0000256" key="9">
    <source>
        <dbReference type="RuleBase" id="RU004016"/>
    </source>
</evidence>